<gene>
    <name evidence="3" type="ORF">g.25706</name>
    <name evidence="2" type="ORF">g.25710</name>
</gene>
<protein>
    <submittedName>
        <fullName evidence="3">Uncharacterized protein</fullName>
    </submittedName>
</protein>
<feature type="region of interest" description="Disordered" evidence="1">
    <location>
        <begin position="39"/>
        <end position="91"/>
    </location>
</feature>
<accession>A0A0C9RFI0</accession>
<reference evidence="3" key="1">
    <citation type="submission" date="2015-01" db="EMBL/GenBank/DDBJ databases">
        <title>Transcriptome Assembly of Fopius arisanus.</title>
        <authorList>
            <person name="Geib S."/>
        </authorList>
    </citation>
    <scope>NUCLEOTIDE SEQUENCE</scope>
</reference>
<evidence type="ECO:0000313" key="3">
    <source>
        <dbReference type="EMBL" id="JAG81644.1"/>
    </source>
</evidence>
<proteinExistence type="predicted"/>
<dbReference type="EMBL" id="GBYB01011877">
    <property type="protein sequence ID" value="JAG81644.1"/>
    <property type="molecule type" value="Transcribed_RNA"/>
</dbReference>
<sequence length="517" mass="59162">MMQAVDRMEQTVGWAAKDVPGCNDLESLLVSIKRTGASVDSDLDSGYQDVDNRSATPGTSKDSQESDTDSIDKDSNSDSESGKQNSRTPVDENVQQLISFLNVKLPDNWDTLEKMDQLKKVNEYIHQYCPNVPDSLITNVAGHLVPDDSGNLPSDVPDWLDKEKFTRGQRLARDNIFGIFFSEALSLYTLYSFDNGLKPIVMTGRSSDPYTSFKRFLSTASRVRNWFTSDPWTKGTPAYNDIQVVRSLHTSVRKTLRNMSLSELDRLAKIKDPLAERTEILLEDFRSSCPAPKTGQCPHMMPGIKGNRPRGLNQGEMGLTMFGFVGLPILFPEAFGIHYSSEQDLDDFCHLWRGLGYLLGISDEYNFCNGGLKETQQRSRDFLDYWVKPNFREIPPEFEHMMRCVYEGLHLYFPGSSYDASLLYLTDLMGLHMPRLRASMTYSSWLRYYLSKTIFYYSFKFNWIKSRLNRRINSAMDRACAFNEEKHEELKKKSKEIVSTLLENRHDKSSDIDSTNL</sequence>
<feature type="compositionally biased region" description="Polar residues" evidence="1">
    <location>
        <begin position="78"/>
        <end position="91"/>
    </location>
</feature>
<dbReference type="PANTHER" id="PTHR37159">
    <property type="entry name" value="GH11867P"/>
    <property type="match status" value="1"/>
</dbReference>
<dbReference type="EMBL" id="GBYB01002966">
    <property type="protein sequence ID" value="JAG72733.1"/>
    <property type="molecule type" value="Transcribed_RNA"/>
</dbReference>
<dbReference type="AlphaFoldDB" id="A0A0C9RFI0"/>
<name>A0A0C9RFI0_9HYME</name>
<evidence type="ECO:0000313" key="2">
    <source>
        <dbReference type="EMBL" id="JAG72733.1"/>
    </source>
</evidence>
<evidence type="ECO:0000256" key="1">
    <source>
        <dbReference type="SAM" id="MobiDB-lite"/>
    </source>
</evidence>
<dbReference type="PANTHER" id="PTHR37159:SF1">
    <property type="entry name" value="GH11867P"/>
    <property type="match status" value="1"/>
</dbReference>
<organism evidence="3">
    <name type="scientific">Fopius arisanus</name>
    <dbReference type="NCBI Taxonomy" id="64838"/>
    <lineage>
        <taxon>Eukaryota</taxon>
        <taxon>Metazoa</taxon>
        <taxon>Ecdysozoa</taxon>
        <taxon>Arthropoda</taxon>
        <taxon>Hexapoda</taxon>
        <taxon>Insecta</taxon>
        <taxon>Pterygota</taxon>
        <taxon>Neoptera</taxon>
        <taxon>Endopterygota</taxon>
        <taxon>Hymenoptera</taxon>
        <taxon>Apocrita</taxon>
        <taxon>Ichneumonoidea</taxon>
        <taxon>Braconidae</taxon>
        <taxon>Opiinae</taxon>
        <taxon>Fopius</taxon>
    </lineage>
</organism>